<sequence>MRGAGAAPPESTGRRTTEEEESRIWRKRKEGDGGVVPIVGKPQQVGSPRPGPWQPAPEQPSSPTSPRRRSPSSPPPGLDVAAGSRAAAHRRLASPSSARRCRWKYQIRPREGRIRAHHALAWARRRRHRPAWCRVARAVAAARPRRRVAHANAATIPPAPRRFAAAKRGPDPSSPALDPNIVAGAVLPPPVSSSPQPR</sequence>
<dbReference type="HOGENOM" id="CLU_1380089_0_0_1"/>
<dbReference type="Proteomes" id="UP000008022">
    <property type="component" value="Unassembled WGS sequence"/>
</dbReference>
<protein>
    <submittedName>
        <fullName evidence="2">Uncharacterized protein</fullName>
    </submittedName>
</protein>
<dbReference type="EnsemblPlants" id="ORUFI01G23120.1">
    <property type="protein sequence ID" value="ORUFI01G23120.1"/>
    <property type="gene ID" value="ORUFI01G23120"/>
</dbReference>
<feature type="region of interest" description="Disordered" evidence="1">
    <location>
        <begin position="1"/>
        <end position="99"/>
    </location>
</feature>
<reference evidence="3" key="1">
    <citation type="submission" date="2013-06" db="EMBL/GenBank/DDBJ databases">
        <authorList>
            <person name="Zhao Q."/>
        </authorList>
    </citation>
    <scope>NUCLEOTIDE SEQUENCE</scope>
    <source>
        <strain evidence="3">cv. W1943</strain>
    </source>
</reference>
<organism evidence="2 3">
    <name type="scientific">Oryza rufipogon</name>
    <name type="common">Brownbeard rice</name>
    <name type="synonym">Asian wild rice</name>
    <dbReference type="NCBI Taxonomy" id="4529"/>
    <lineage>
        <taxon>Eukaryota</taxon>
        <taxon>Viridiplantae</taxon>
        <taxon>Streptophyta</taxon>
        <taxon>Embryophyta</taxon>
        <taxon>Tracheophyta</taxon>
        <taxon>Spermatophyta</taxon>
        <taxon>Magnoliopsida</taxon>
        <taxon>Liliopsida</taxon>
        <taxon>Poales</taxon>
        <taxon>Poaceae</taxon>
        <taxon>BOP clade</taxon>
        <taxon>Oryzoideae</taxon>
        <taxon>Oryzeae</taxon>
        <taxon>Oryzinae</taxon>
        <taxon>Oryza</taxon>
    </lineage>
</organism>
<proteinExistence type="predicted"/>
<dbReference type="Gramene" id="ORUFI01G23120.1">
    <property type="protein sequence ID" value="ORUFI01G23120.1"/>
    <property type="gene ID" value="ORUFI01G23120"/>
</dbReference>
<evidence type="ECO:0000313" key="3">
    <source>
        <dbReference type="Proteomes" id="UP000008022"/>
    </source>
</evidence>
<evidence type="ECO:0000313" key="2">
    <source>
        <dbReference type="EnsemblPlants" id="ORUFI01G23120.1"/>
    </source>
</evidence>
<evidence type="ECO:0000256" key="1">
    <source>
        <dbReference type="SAM" id="MobiDB-lite"/>
    </source>
</evidence>
<keyword evidence="3" id="KW-1185">Reference proteome</keyword>
<feature type="compositionally biased region" description="Low complexity" evidence="1">
    <location>
        <begin position="155"/>
        <end position="167"/>
    </location>
</feature>
<reference evidence="2" key="2">
    <citation type="submission" date="2015-06" db="UniProtKB">
        <authorList>
            <consortium name="EnsemblPlants"/>
        </authorList>
    </citation>
    <scope>IDENTIFICATION</scope>
</reference>
<feature type="region of interest" description="Disordered" evidence="1">
    <location>
        <begin position="155"/>
        <end position="198"/>
    </location>
</feature>
<accession>A0A0E0MYF2</accession>
<dbReference type="AlphaFoldDB" id="A0A0E0MYF2"/>
<name>A0A0E0MYF2_ORYRU</name>
<feature type="compositionally biased region" description="Pro residues" evidence="1">
    <location>
        <begin position="49"/>
        <end position="60"/>
    </location>
</feature>
<feature type="compositionally biased region" description="Pro residues" evidence="1">
    <location>
        <begin position="187"/>
        <end position="198"/>
    </location>
</feature>